<dbReference type="GeneID" id="10542759"/>
<name>E3JTG8_PUCGT</name>
<accession>E3JTG8</accession>
<sequence length="115" mass="12593">MDGCSGESEGWLLEECLLEEYNQGVGHNCKLAGWLDGWMAGWLASFVTCGNPQDPQLRLPPVKNAQHEQVALEICTGRAVRPTLAANFFVKVAVLPLLQARLNSNTIPTHTGPFF</sequence>
<gene>
    <name evidence="1" type="ORF">PGTG_01886</name>
</gene>
<keyword evidence="2" id="KW-1185">Reference proteome</keyword>
<reference evidence="2" key="2">
    <citation type="journal article" date="2011" name="Proc. Natl. Acad. Sci. U.S.A.">
        <title>Obligate biotrophy features unraveled by the genomic analysis of rust fungi.</title>
        <authorList>
            <person name="Duplessis S."/>
            <person name="Cuomo C.A."/>
            <person name="Lin Y.-C."/>
            <person name="Aerts A."/>
            <person name="Tisserant E."/>
            <person name="Veneault-Fourrey C."/>
            <person name="Joly D.L."/>
            <person name="Hacquard S."/>
            <person name="Amselem J."/>
            <person name="Cantarel B.L."/>
            <person name="Chiu R."/>
            <person name="Coutinho P.M."/>
            <person name="Feau N."/>
            <person name="Field M."/>
            <person name="Frey P."/>
            <person name="Gelhaye E."/>
            <person name="Goldberg J."/>
            <person name="Grabherr M.G."/>
            <person name="Kodira C.D."/>
            <person name="Kohler A."/>
            <person name="Kuees U."/>
            <person name="Lindquist E.A."/>
            <person name="Lucas S.M."/>
            <person name="Mago R."/>
            <person name="Mauceli E."/>
            <person name="Morin E."/>
            <person name="Murat C."/>
            <person name="Pangilinan J.L."/>
            <person name="Park R."/>
            <person name="Pearson M."/>
            <person name="Quesneville H."/>
            <person name="Rouhier N."/>
            <person name="Sakthikumar S."/>
            <person name="Salamov A.A."/>
            <person name="Schmutz J."/>
            <person name="Selles B."/>
            <person name="Shapiro H."/>
            <person name="Tanguay P."/>
            <person name="Tuskan G.A."/>
            <person name="Henrissat B."/>
            <person name="Van de Peer Y."/>
            <person name="Rouze P."/>
            <person name="Ellis J.G."/>
            <person name="Dodds P.N."/>
            <person name="Schein J.E."/>
            <person name="Zhong S."/>
            <person name="Hamelin R.C."/>
            <person name="Grigoriev I.V."/>
            <person name="Szabo L.J."/>
            <person name="Martin F."/>
        </authorList>
    </citation>
    <scope>NUCLEOTIDE SEQUENCE [LARGE SCALE GENOMIC DNA]</scope>
    <source>
        <strain evidence="2">CRL 75-36-700-3 / race SCCL</strain>
    </source>
</reference>
<dbReference type="VEuPathDB" id="FungiDB:PGTG_01886"/>
<dbReference type="OrthoDB" id="10069898at2759"/>
<evidence type="ECO:0000313" key="2">
    <source>
        <dbReference type="Proteomes" id="UP000008783"/>
    </source>
</evidence>
<dbReference type="HOGENOM" id="CLU_143668_0_0_1"/>
<protein>
    <submittedName>
        <fullName evidence="1">Uncharacterized protein</fullName>
    </submittedName>
</protein>
<dbReference type="InParanoid" id="E3JTG8"/>
<dbReference type="Proteomes" id="UP000008783">
    <property type="component" value="Unassembled WGS sequence"/>
</dbReference>
<reference key="1">
    <citation type="submission" date="2007-01" db="EMBL/GenBank/DDBJ databases">
        <title>The Genome Sequence of Puccinia graminis f. sp. tritici Strain CRL 75-36-700-3.</title>
        <authorList>
            <consortium name="The Broad Institute Genome Sequencing Platform"/>
            <person name="Birren B."/>
            <person name="Lander E."/>
            <person name="Galagan J."/>
            <person name="Nusbaum C."/>
            <person name="Devon K."/>
            <person name="Cuomo C."/>
            <person name="Jaffe D."/>
            <person name="Butler J."/>
            <person name="Alvarez P."/>
            <person name="Gnerre S."/>
            <person name="Grabherr M."/>
            <person name="Mauceli E."/>
            <person name="Brockman W."/>
            <person name="Young S."/>
            <person name="LaButti K."/>
            <person name="Sykes S."/>
            <person name="DeCaprio D."/>
            <person name="Crawford M."/>
            <person name="Koehrsen M."/>
            <person name="Engels R."/>
            <person name="Montgomery P."/>
            <person name="Pearson M."/>
            <person name="Howarth C."/>
            <person name="Larson L."/>
            <person name="White J."/>
            <person name="Zeng Q."/>
            <person name="Kodira C."/>
            <person name="Yandava C."/>
            <person name="Alvarado L."/>
            <person name="O'Leary S."/>
            <person name="Szabo L."/>
            <person name="Dean R."/>
            <person name="Schein J."/>
        </authorList>
    </citation>
    <scope>NUCLEOTIDE SEQUENCE</scope>
    <source>
        <strain>CRL 75-36-700-3</strain>
    </source>
</reference>
<dbReference type="RefSeq" id="XP_003319712.2">
    <property type="nucleotide sequence ID" value="XM_003319664.2"/>
</dbReference>
<organism evidence="1 2">
    <name type="scientific">Puccinia graminis f. sp. tritici (strain CRL 75-36-700-3 / race SCCL)</name>
    <name type="common">Black stem rust fungus</name>
    <dbReference type="NCBI Taxonomy" id="418459"/>
    <lineage>
        <taxon>Eukaryota</taxon>
        <taxon>Fungi</taxon>
        <taxon>Dikarya</taxon>
        <taxon>Basidiomycota</taxon>
        <taxon>Pucciniomycotina</taxon>
        <taxon>Pucciniomycetes</taxon>
        <taxon>Pucciniales</taxon>
        <taxon>Pucciniaceae</taxon>
        <taxon>Puccinia</taxon>
    </lineage>
</organism>
<dbReference type="EMBL" id="DS178263">
    <property type="protein sequence ID" value="EFP75293.2"/>
    <property type="molecule type" value="Genomic_DNA"/>
</dbReference>
<evidence type="ECO:0000313" key="1">
    <source>
        <dbReference type="EMBL" id="EFP75293.2"/>
    </source>
</evidence>
<dbReference type="KEGG" id="pgr:PGTG_01886"/>
<dbReference type="AlphaFoldDB" id="E3JTG8"/>
<proteinExistence type="predicted"/>